<name>A0ABV2FHM5_9STRE</name>
<comment type="caution">
    <text evidence="2">The sequence shown here is derived from an EMBL/GenBank/DDBJ whole genome shotgun (WGS) entry which is preliminary data.</text>
</comment>
<evidence type="ECO:0000313" key="3">
    <source>
        <dbReference type="Proteomes" id="UP001549122"/>
    </source>
</evidence>
<evidence type="ECO:0000313" key="2">
    <source>
        <dbReference type="EMBL" id="MET3558042.1"/>
    </source>
</evidence>
<keyword evidence="1" id="KW-0175">Coiled coil</keyword>
<organism evidence="2 3">
    <name type="scientific">Streptococcus rupicaprae</name>
    <dbReference type="NCBI Taxonomy" id="759619"/>
    <lineage>
        <taxon>Bacteria</taxon>
        <taxon>Bacillati</taxon>
        <taxon>Bacillota</taxon>
        <taxon>Bacilli</taxon>
        <taxon>Lactobacillales</taxon>
        <taxon>Streptococcaceae</taxon>
        <taxon>Streptococcus</taxon>
    </lineage>
</organism>
<dbReference type="EMBL" id="JBEPLO010000010">
    <property type="protein sequence ID" value="MET3558042.1"/>
    <property type="molecule type" value="Genomic_DNA"/>
</dbReference>
<dbReference type="Proteomes" id="UP001549122">
    <property type="component" value="Unassembled WGS sequence"/>
</dbReference>
<proteinExistence type="predicted"/>
<sequence length="57" mass="6849">MQTKSCVINGKTFENFDSSRDDLELFEVVDEEKLQEMEAKFKKLREKMSHLKEKWHG</sequence>
<dbReference type="RefSeq" id="WP_354365036.1">
    <property type="nucleotide sequence ID" value="NZ_JBEPLO010000010.1"/>
</dbReference>
<protein>
    <submittedName>
        <fullName evidence="2">Uncharacterized protein</fullName>
    </submittedName>
</protein>
<feature type="coiled-coil region" evidence="1">
    <location>
        <begin position="27"/>
        <end position="54"/>
    </location>
</feature>
<reference evidence="2 3" key="1">
    <citation type="submission" date="2024-06" db="EMBL/GenBank/DDBJ databases">
        <title>Genomic Encyclopedia of Type Strains, Phase IV (KMG-IV): sequencing the most valuable type-strain genomes for metagenomic binning, comparative biology and taxonomic classification.</title>
        <authorList>
            <person name="Goeker M."/>
        </authorList>
    </citation>
    <scope>NUCLEOTIDE SEQUENCE [LARGE SCALE GENOMIC DNA]</scope>
    <source>
        <strain evidence="2 3">DSM 28303</strain>
    </source>
</reference>
<accession>A0ABV2FHM5</accession>
<keyword evidence="3" id="KW-1185">Reference proteome</keyword>
<gene>
    <name evidence="2" type="ORF">ABID29_001155</name>
</gene>
<evidence type="ECO:0000256" key="1">
    <source>
        <dbReference type="SAM" id="Coils"/>
    </source>
</evidence>